<evidence type="ECO:0000256" key="2">
    <source>
        <dbReference type="ARBA" id="ARBA00012483"/>
    </source>
</evidence>
<keyword evidence="4" id="KW-0479">Metal-binding</keyword>
<feature type="domain" description="RING-type" evidence="10">
    <location>
        <begin position="67"/>
        <end position="107"/>
    </location>
</feature>
<dbReference type="EC" id="2.3.2.27" evidence="2"/>
<evidence type="ECO:0000256" key="6">
    <source>
        <dbReference type="ARBA" id="ARBA00022833"/>
    </source>
</evidence>
<evidence type="ECO:0000256" key="8">
    <source>
        <dbReference type="ARBA" id="ARBA00023163"/>
    </source>
</evidence>
<evidence type="ECO:0000256" key="5">
    <source>
        <dbReference type="ARBA" id="ARBA00022771"/>
    </source>
</evidence>
<dbReference type="GO" id="GO:0006513">
    <property type="term" value="P:protein monoubiquitination"/>
    <property type="evidence" value="ECO:0007669"/>
    <property type="project" value="TreeGrafter"/>
</dbReference>
<dbReference type="PANTHER" id="PTHR46077">
    <property type="entry name" value="E3 UBIQUITIN-PROTEIN LIGASE TOPORS"/>
    <property type="match status" value="1"/>
</dbReference>
<keyword evidence="6" id="KW-0862">Zinc</keyword>
<dbReference type="EMBL" id="JANCYU010000027">
    <property type="protein sequence ID" value="KAK4524988.1"/>
    <property type="molecule type" value="Genomic_DNA"/>
</dbReference>
<proteinExistence type="predicted"/>
<dbReference type="PROSITE" id="PS00518">
    <property type="entry name" value="ZF_RING_1"/>
    <property type="match status" value="1"/>
</dbReference>
<evidence type="ECO:0000259" key="10">
    <source>
        <dbReference type="PROSITE" id="PS50089"/>
    </source>
</evidence>
<evidence type="ECO:0000256" key="3">
    <source>
        <dbReference type="ARBA" id="ARBA00022679"/>
    </source>
</evidence>
<keyword evidence="7" id="KW-0805">Transcription regulation</keyword>
<evidence type="ECO:0000256" key="1">
    <source>
        <dbReference type="ARBA" id="ARBA00000900"/>
    </source>
</evidence>
<comment type="caution">
    <text evidence="11">The sequence shown here is derived from an EMBL/GenBank/DDBJ whole genome shotgun (WGS) entry which is preliminary data.</text>
</comment>
<dbReference type="SMART" id="SM00184">
    <property type="entry name" value="RING"/>
    <property type="match status" value="1"/>
</dbReference>
<dbReference type="Pfam" id="PF13639">
    <property type="entry name" value="zf-RING_2"/>
    <property type="match status" value="1"/>
</dbReference>
<gene>
    <name evidence="11" type="ORF">GAYE_SCF07G2892</name>
</gene>
<dbReference type="AlphaFoldDB" id="A0AAV9ICB5"/>
<dbReference type="InterPro" id="IPR001841">
    <property type="entry name" value="Znf_RING"/>
</dbReference>
<dbReference type="InterPro" id="IPR013083">
    <property type="entry name" value="Znf_RING/FYVE/PHD"/>
</dbReference>
<dbReference type="Gene3D" id="3.30.40.10">
    <property type="entry name" value="Zinc/RING finger domain, C3HC4 (zinc finger)"/>
    <property type="match status" value="1"/>
</dbReference>
<keyword evidence="12" id="KW-1185">Reference proteome</keyword>
<organism evidence="11 12">
    <name type="scientific">Galdieria yellowstonensis</name>
    <dbReference type="NCBI Taxonomy" id="3028027"/>
    <lineage>
        <taxon>Eukaryota</taxon>
        <taxon>Rhodophyta</taxon>
        <taxon>Bangiophyceae</taxon>
        <taxon>Galdieriales</taxon>
        <taxon>Galdieriaceae</taxon>
        <taxon>Galdieria</taxon>
    </lineage>
</organism>
<dbReference type="GO" id="GO:0061630">
    <property type="term" value="F:ubiquitin protein ligase activity"/>
    <property type="evidence" value="ECO:0007669"/>
    <property type="project" value="UniProtKB-EC"/>
</dbReference>
<dbReference type="GO" id="GO:0000209">
    <property type="term" value="P:protein polyubiquitination"/>
    <property type="evidence" value="ECO:0007669"/>
    <property type="project" value="TreeGrafter"/>
</dbReference>
<keyword evidence="3" id="KW-0808">Transferase</keyword>
<dbReference type="PROSITE" id="PS50089">
    <property type="entry name" value="ZF_RING_2"/>
    <property type="match status" value="1"/>
</dbReference>
<comment type="catalytic activity">
    <reaction evidence="1">
        <text>S-ubiquitinyl-[E2 ubiquitin-conjugating enzyme]-L-cysteine + [acceptor protein]-L-lysine = [E2 ubiquitin-conjugating enzyme]-L-cysteine + N(6)-ubiquitinyl-[acceptor protein]-L-lysine.</text>
        <dbReference type="EC" id="2.3.2.27"/>
    </reaction>
</comment>
<evidence type="ECO:0000256" key="9">
    <source>
        <dbReference type="PROSITE-ProRule" id="PRU00175"/>
    </source>
</evidence>
<dbReference type="SUPFAM" id="SSF57850">
    <property type="entry name" value="RING/U-box"/>
    <property type="match status" value="1"/>
</dbReference>
<keyword evidence="5 9" id="KW-0863">Zinc-finger</keyword>
<dbReference type="GO" id="GO:0008270">
    <property type="term" value="F:zinc ion binding"/>
    <property type="evidence" value="ECO:0007669"/>
    <property type="project" value="UniProtKB-KW"/>
</dbReference>
<evidence type="ECO:0000256" key="4">
    <source>
        <dbReference type="ARBA" id="ARBA00022723"/>
    </source>
</evidence>
<dbReference type="Proteomes" id="UP001300502">
    <property type="component" value="Unassembled WGS sequence"/>
</dbReference>
<protein>
    <recommendedName>
        <fullName evidence="2">RING-type E3 ubiquitin transferase</fullName>
        <ecNumber evidence="2">2.3.2.27</ecNumber>
    </recommendedName>
</protein>
<dbReference type="PANTHER" id="PTHR46077:SF1">
    <property type="entry name" value="TOP1 BINDING ARGININE_SERINE RICH PROTEIN, E3 UBIQUITIN LIGASE"/>
    <property type="match status" value="1"/>
</dbReference>
<evidence type="ECO:0000313" key="11">
    <source>
        <dbReference type="EMBL" id="KAK4524988.1"/>
    </source>
</evidence>
<dbReference type="InterPro" id="IPR017907">
    <property type="entry name" value="Znf_RING_CS"/>
</dbReference>
<keyword evidence="8" id="KW-0804">Transcription</keyword>
<evidence type="ECO:0000313" key="12">
    <source>
        <dbReference type="Proteomes" id="UP001300502"/>
    </source>
</evidence>
<accession>A0AAV9ICB5</accession>
<reference evidence="11 12" key="1">
    <citation type="submission" date="2022-07" db="EMBL/GenBank/DDBJ databases">
        <title>Genome-wide signatures of adaptation to extreme environments.</title>
        <authorList>
            <person name="Cho C.H."/>
            <person name="Yoon H.S."/>
        </authorList>
    </citation>
    <scope>NUCLEOTIDE SEQUENCE [LARGE SCALE GENOMIC DNA]</scope>
    <source>
        <strain evidence="11 12">108.79 E11</strain>
    </source>
</reference>
<sequence>MQTSKSNVVWREGDEELHNKVNETIRRHLLWSRRVNWEGVQSKPLKRPLRKSVLPATKFENLQEYGCVICSSELNRSTVSCLYPCLHRFCYGCILKWLKLKQTCPLCLATPEKLFFSIQNSKFYKETDLSCNNSRDLEKSETRYPAVGEFVYAPQESTSVHQQIVLGARRQREFIVEREERVKLTRKSTV</sequence>
<name>A0AAV9ICB5_9RHOD</name>
<evidence type="ECO:0000256" key="7">
    <source>
        <dbReference type="ARBA" id="ARBA00023015"/>
    </source>
</evidence>